<feature type="domain" description="STAS" evidence="2">
    <location>
        <begin position="36"/>
        <end position="125"/>
    </location>
</feature>
<dbReference type="Gene3D" id="3.30.750.24">
    <property type="entry name" value="STAS domain"/>
    <property type="match status" value="1"/>
</dbReference>
<evidence type="ECO:0000256" key="1">
    <source>
        <dbReference type="SAM" id="MobiDB-lite"/>
    </source>
</evidence>
<dbReference type="Proteomes" id="UP000276232">
    <property type="component" value="Unassembled WGS sequence"/>
</dbReference>
<dbReference type="PROSITE" id="PS50801">
    <property type="entry name" value="STAS"/>
    <property type="match status" value="1"/>
</dbReference>
<protein>
    <submittedName>
        <fullName evidence="3">Anti-anti-sigma factor</fullName>
    </submittedName>
</protein>
<evidence type="ECO:0000259" key="2">
    <source>
        <dbReference type="PROSITE" id="PS50801"/>
    </source>
</evidence>
<keyword evidence="4" id="KW-1185">Reference proteome</keyword>
<dbReference type="AlphaFoldDB" id="A0A3N1HQN6"/>
<organism evidence="3 4">
    <name type="scientific">Pseudokineococcus lusitanus</name>
    <dbReference type="NCBI Taxonomy" id="763993"/>
    <lineage>
        <taxon>Bacteria</taxon>
        <taxon>Bacillati</taxon>
        <taxon>Actinomycetota</taxon>
        <taxon>Actinomycetes</taxon>
        <taxon>Kineosporiales</taxon>
        <taxon>Kineosporiaceae</taxon>
        <taxon>Pseudokineococcus</taxon>
    </lineage>
</organism>
<dbReference type="InParanoid" id="A0A3N1HQN6"/>
<reference evidence="3 4" key="1">
    <citation type="journal article" date="2015" name="Stand. Genomic Sci.">
        <title>Genomic Encyclopedia of Bacterial and Archaeal Type Strains, Phase III: the genomes of soil and plant-associated and newly described type strains.</title>
        <authorList>
            <person name="Whitman W.B."/>
            <person name="Woyke T."/>
            <person name="Klenk H.P."/>
            <person name="Zhou Y."/>
            <person name="Lilburn T.G."/>
            <person name="Beck B.J."/>
            <person name="De Vos P."/>
            <person name="Vandamme P."/>
            <person name="Eisen J.A."/>
            <person name="Garrity G."/>
            <person name="Hugenholtz P."/>
            <person name="Kyrpides N.C."/>
        </authorList>
    </citation>
    <scope>NUCLEOTIDE SEQUENCE [LARGE SCALE GENOMIC DNA]</scope>
    <source>
        <strain evidence="3 4">CECT 7306</strain>
    </source>
</reference>
<feature type="region of interest" description="Disordered" evidence="1">
    <location>
        <begin position="1"/>
        <end position="22"/>
    </location>
</feature>
<evidence type="ECO:0000313" key="4">
    <source>
        <dbReference type="Proteomes" id="UP000276232"/>
    </source>
</evidence>
<dbReference type="InterPro" id="IPR058548">
    <property type="entry name" value="MlaB-like_STAS"/>
</dbReference>
<sequence>MSAAGQDPAGVGTGSEQQPLRAAVHVDPADPERLWLTGDVDLHAVEAAGTGLWEALRGVRVVEAGGVTFMDSTGLRCLTAAMGGARLAGVRLTVVDPPPQVRHVLRVSGVEALVDVVEDGGPAPG</sequence>
<dbReference type="CDD" id="cd07043">
    <property type="entry name" value="STAS_anti-anti-sigma_factors"/>
    <property type="match status" value="1"/>
</dbReference>
<dbReference type="InterPro" id="IPR036513">
    <property type="entry name" value="STAS_dom_sf"/>
</dbReference>
<evidence type="ECO:0000313" key="3">
    <source>
        <dbReference type="EMBL" id="ROP44702.1"/>
    </source>
</evidence>
<dbReference type="Pfam" id="PF13466">
    <property type="entry name" value="STAS_2"/>
    <property type="match status" value="1"/>
</dbReference>
<proteinExistence type="predicted"/>
<dbReference type="InterPro" id="IPR002645">
    <property type="entry name" value="STAS_dom"/>
</dbReference>
<dbReference type="SUPFAM" id="SSF52091">
    <property type="entry name" value="SpoIIaa-like"/>
    <property type="match status" value="1"/>
</dbReference>
<comment type="caution">
    <text evidence="3">The sequence shown here is derived from an EMBL/GenBank/DDBJ whole genome shotgun (WGS) entry which is preliminary data.</text>
</comment>
<accession>A0A3N1HQN6</accession>
<name>A0A3N1HQN6_9ACTN</name>
<dbReference type="EMBL" id="RJKN01000002">
    <property type="protein sequence ID" value="ROP44702.1"/>
    <property type="molecule type" value="Genomic_DNA"/>
</dbReference>
<gene>
    <name evidence="3" type="ORF">EDC03_0828</name>
</gene>